<dbReference type="GO" id="GO:0016042">
    <property type="term" value="P:lipid catabolic process"/>
    <property type="evidence" value="ECO:0007669"/>
    <property type="project" value="UniProtKB-KW"/>
</dbReference>
<dbReference type="CDD" id="cd08558">
    <property type="entry name" value="PI-PLCc_eukaryota"/>
    <property type="match status" value="1"/>
</dbReference>
<reference evidence="13 14" key="1">
    <citation type="journal article" date="2017" name="Nat. Ecol. Evol.">
        <title>Scallop genome provides insights into evolution of bilaterian karyotype and development.</title>
        <authorList>
            <person name="Wang S."/>
            <person name="Zhang J."/>
            <person name="Jiao W."/>
            <person name="Li J."/>
            <person name="Xun X."/>
            <person name="Sun Y."/>
            <person name="Guo X."/>
            <person name="Huan P."/>
            <person name="Dong B."/>
            <person name="Zhang L."/>
            <person name="Hu X."/>
            <person name="Sun X."/>
            <person name="Wang J."/>
            <person name="Zhao C."/>
            <person name="Wang Y."/>
            <person name="Wang D."/>
            <person name="Huang X."/>
            <person name="Wang R."/>
            <person name="Lv J."/>
            <person name="Li Y."/>
            <person name="Zhang Z."/>
            <person name="Liu B."/>
            <person name="Lu W."/>
            <person name="Hui Y."/>
            <person name="Liang J."/>
            <person name="Zhou Z."/>
            <person name="Hou R."/>
            <person name="Li X."/>
            <person name="Liu Y."/>
            <person name="Li H."/>
            <person name="Ning X."/>
            <person name="Lin Y."/>
            <person name="Zhao L."/>
            <person name="Xing Q."/>
            <person name="Dou J."/>
            <person name="Li Y."/>
            <person name="Mao J."/>
            <person name="Guo H."/>
            <person name="Dou H."/>
            <person name="Li T."/>
            <person name="Mu C."/>
            <person name="Jiang W."/>
            <person name="Fu Q."/>
            <person name="Fu X."/>
            <person name="Miao Y."/>
            <person name="Liu J."/>
            <person name="Yu Q."/>
            <person name="Li R."/>
            <person name="Liao H."/>
            <person name="Li X."/>
            <person name="Kong Y."/>
            <person name="Jiang Z."/>
            <person name="Chourrout D."/>
            <person name="Li R."/>
            <person name="Bao Z."/>
        </authorList>
    </citation>
    <scope>NUCLEOTIDE SEQUENCE [LARGE SCALE GENOMIC DNA]</scope>
    <source>
        <strain evidence="13 14">PY_sf001</strain>
    </source>
</reference>
<dbReference type="Pfam" id="PF09279">
    <property type="entry name" value="EF-hand_like"/>
    <property type="match status" value="1"/>
</dbReference>
<dbReference type="GO" id="GO:0005737">
    <property type="term" value="C:cytoplasm"/>
    <property type="evidence" value="ECO:0007669"/>
    <property type="project" value="UniProtKB-SubCell"/>
</dbReference>
<dbReference type="InterPro" id="IPR017946">
    <property type="entry name" value="PLC-like_Pdiesterase_TIM-brl"/>
</dbReference>
<comment type="caution">
    <text evidence="13">The sequence shown here is derived from an EMBL/GenBank/DDBJ whole genome shotgun (WGS) entry which is preliminary data.</text>
</comment>
<feature type="region of interest" description="Disordered" evidence="9">
    <location>
        <begin position="1"/>
        <end position="32"/>
    </location>
</feature>
<keyword evidence="4 8" id="KW-0378">Hydrolase</keyword>
<dbReference type="Gene3D" id="1.10.238.10">
    <property type="entry name" value="EF-hand"/>
    <property type="match status" value="1"/>
</dbReference>
<dbReference type="AlphaFoldDB" id="A0A210QF35"/>
<dbReference type="InterPro" id="IPR011992">
    <property type="entry name" value="EF-hand-dom_pair"/>
</dbReference>
<dbReference type="PROSITE" id="PS50003">
    <property type="entry name" value="PH_DOMAIN"/>
    <property type="match status" value="1"/>
</dbReference>
<dbReference type="PANTHER" id="PTHR10336">
    <property type="entry name" value="PHOSPHOINOSITIDE-SPECIFIC PHOSPHOLIPASE C FAMILY PROTEIN"/>
    <property type="match status" value="1"/>
</dbReference>
<keyword evidence="3" id="KW-0963">Cytoplasm</keyword>
<organism evidence="13 14">
    <name type="scientific">Mizuhopecten yessoensis</name>
    <name type="common">Japanese scallop</name>
    <name type="synonym">Patinopecten yessoensis</name>
    <dbReference type="NCBI Taxonomy" id="6573"/>
    <lineage>
        <taxon>Eukaryota</taxon>
        <taxon>Metazoa</taxon>
        <taxon>Spiralia</taxon>
        <taxon>Lophotrochozoa</taxon>
        <taxon>Mollusca</taxon>
        <taxon>Bivalvia</taxon>
        <taxon>Autobranchia</taxon>
        <taxon>Pteriomorphia</taxon>
        <taxon>Pectinida</taxon>
        <taxon>Pectinoidea</taxon>
        <taxon>Pectinidae</taxon>
        <taxon>Mizuhopecten</taxon>
    </lineage>
</organism>
<dbReference type="InterPro" id="IPR001711">
    <property type="entry name" value="PLipase_C_Pinositol-sp_Y"/>
</dbReference>
<dbReference type="PANTHER" id="PTHR10336:SF196">
    <property type="entry name" value="PHOSPHOINOSITIDE PHOSPHOLIPASE C"/>
    <property type="match status" value="1"/>
</dbReference>
<dbReference type="PRINTS" id="PR00390">
    <property type="entry name" value="PHPHLIPASEC"/>
</dbReference>
<evidence type="ECO:0000256" key="8">
    <source>
        <dbReference type="RuleBase" id="RU361133"/>
    </source>
</evidence>
<dbReference type="GO" id="GO:0051209">
    <property type="term" value="P:release of sequestered calcium ion into cytosol"/>
    <property type="evidence" value="ECO:0007669"/>
    <property type="project" value="TreeGrafter"/>
</dbReference>
<evidence type="ECO:0000313" key="14">
    <source>
        <dbReference type="Proteomes" id="UP000242188"/>
    </source>
</evidence>
<evidence type="ECO:0000256" key="4">
    <source>
        <dbReference type="ARBA" id="ARBA00022801"/>
    </source>
</evidence>
<keyword evidence="5 8" id="KW-0442">Lipid degradation</keyword>
<evidence type="ECO:0000256" key="6">
    <source>
        <dbReference type="ARBA" id="ARBA00023098"/>
    </source>
</evidence>
<dbReference type="FunFam" id="1.10.238.10:FF:000005">
    <property type="entry name" value="Phosphoinositide phospholipase C"/>
    <property type="match status" value="1"/>
</dbReference>
<feature type="domain" description="C2" evidence="11">
    <location>
        <begin position="654"/>
        <end position="783"/>
    </location>
</feature>
<dbReference type="PROSITE" id="PS50004">
    <property type="entry name" value="C2"/>
    <property type="match status" value="1"/>
</dbReference>
<dbReference type="EC" id="3.1.4.11" evidence="2 8"/>
<evidence type="ECO:0000256" key="7">
    <source>
        <dbReference type="ARBA" id="ARBA00023224"/>
    </source>
</evidence>
<feature type="region of interest" description="Disordered" evidence="9">
    <location>
        <begin position="498"/>
        <end position="521"/>
    </location>
</feature>
<dbReference type="OrthoDB" id="269822at2759"/>
<evidence type="ECO:0000256" key="1">
    <source>
        <dbReference type="ARBA" id="ARBA00004496"/>
    </source>
</evidence>
<accession>A0A210QF35</accession>
<keyword evidence="6 8" id="KW-0443">Lipid metabolism</keyword>
<sequence>MMAWSSRSQSMTFDRSPSLTGMSGRSSLSIRRTSELESATDVPINEVRAQEAWLFMQKGSKLAKIRNGQVHLNKMFCLSEDRLALKWKPSKHGGEVPTSSFKELVLGNKDDAFKHKKVHHLCQNANQCFTIKFTNDSKPLYLVADSVETAAFWMTGIKALIRFQKTEVTVQAADSETVDTDKEREDWLEECFHGEADINTGLLDHKGTVNLLKKLNENFVIQHVNQKLKELESAKGSEKVTCEEFKTLYKKLFNRPEVYLLMIQYASNGMFLTTDDLLLFMESVQGMSRITKDICLHIIKCFEPSPERVKQGQMGIDGFTEFLCSSEWCDIFNPDEKSVCEELMNHPINNYYIASSHNTYLTGDQVKGPASVDQYKQVLLAGCRCVELDCYDGYDDGPIIKHGSLSLTSAILFQDVIKCISEWAFYTSEYPVVLSLENHCSPKYQKQMAEILLQVLGEKLYHEEPDNQRRVLPSPNELKKKVLIKNKKLAMTANKDVDVVSDEEEEETEGEEKKKKKDEGSHTLKLAKELSDLVIFFASRGFKDFELSMHQQKYYEMCSFGESKATMLCRNRPEEFINYNKRFISRIYPKANRFNSSNFSPCEFWNCGCQMVALNYQTPGLPTELNKAFFMKNGQCGYVLQPTVIRDPYSFFTPKPSLSTTISNTDDDLNTQVDLHMKVVSGQNLSHCKVRMEGTKIYVSVRIIGIPADEATYQTKQTQGEVSSFATMFEEETFELQIKMPDLALVRFEARAKTLIGEDKLMGQYTIPFTCIKTGYRHVCLLRENGQPIEKCTLFVHTTLANKNNNQISANHHKFVSGNKPLKNYPSMKSIGVKTIDETFKISIQPLRDAMDMREDVQNDLQTFKEKCGLSPIANIKQCIRFLATRVSNNSQHASIYFLSTQEREQCYPFMEAVGDLPNNLKSAMNFYNMEFLESCKYLVQNSGKVYERLLHCCRAGLEWHEELKDVCQKAGLPEKKVKKAIDNFSWNVRVLKGQAQLLYQASQECKEYLQQIQETVAVSGLMKESHINEDMEKS</sequence>
<dbReference type="Pfam" id="PF00387">
    <property type="entry name" value="PI-PLC-Y"/>
    <property type="match status" value="1"/>
</dbReference>
<dbReference type="STRING" id="6573.A0A210QF35"/>
<feature type="domain" description="PH" evidence="10">
    <location>
        <begin position="128"/>
        <end position="162"/>
    </location>
</feature>
<dbReference type="InterPro" id="IPR000008">
    <property type="entry name" value="C2_dom"/>
</dbReference>
<comment type="catalytic activity">
    <reaction evidence="8">
        <text>a 1,2-diacyl-sn-glycero-3-phospho-(1D-myo-inositol-4,5-bisphosphate) + H2O = 1D-myo-inositol 1,4,5-trisphosphate + a 1,2-diacyl-sn-glycerol + H(+)</text>
        <dbReference type="Rhea" id="RHEA:33179"/>
        <dbReference type="ChEBI" id="CHEBI:15377"/>
        <dbReference type="ChEBI" id="CHEBI:15378"/>
        <dbReference type="ChEBI" id="CHEBI:17815"/>
        <dbReference type="ChEBI" id="CHEBI:58456"/>
        <dbReference type="ChEBI" id="CHEBI:203600"/>
        <dbReference type="EC" id="3.1.4.11"/>
    </reaction>
</comment>
<dbReference type="CDD" id="cd00275">
    <property type="entry name" value="C2_PLC_like"/>
    <property type="match status" value="1"/>
</dbReference>
<keyword evidence="14" id="KW-1185">Reference proteome</keyword>
<protein>
    <recommendedName>
        <fullName evidence="2 8">Phosphoinositide phospholipase C</fullName>
        <ecNumber evidence="2 8">3.1.4.11</ecNumber>
    </recommendedName>
</protein>
<dbReference type="Pfam" id="PF00168">
    <property type="entry name" value="C2"/>
    <property type="match status" value="1"/>
</dbReference>
<gene>
    <name evidence="13" type="ORF">KP79_PYT01321</name>
</gene>
<feature type="compositionally biased region" description="Polar residues" evidence="9">
    <location>
        <begin position="1"/>
        <end position="31"/>
    </location>
</feature>
<evidence type="ECO:0000313" key="13">
    <source>
        <dbReference type="EMBL" id="OWF47362.1"/>
    </source>
</evidence>
<dbReference type="Gene3D" id="2.30.29.30">
    <property type="entry name" value="Pleckstrin-homology domain (PH domain)/Phosphotyrosine-binding domain (PTB)"/>
    <property type="match status" value="1"/>
</dbReference>
<dbReference type="PROSITE" id="PS50008">
    <property type="entry name" value="PIPLC_Y_DOMAIN"/>
    <property type="match status" value="1"/>
</dbReference>
<evidence type="ECO:0000256" key="3">
    <source>
        <dbReference type="ARBA" id="ARBA00022490"/>
    </source>
</evidence>
<feature type="compositionally biased region" description="Acidic residues" evidence="9">
    <location>
        <begin position="499"/>
        <end position="510"/>
    </location>
</feature>
<dbReference type="GO" id="GO:0048015">
    <property type="term" value="P:phosphatidylinositol-mediated signaling"/>
    <property type="evidence" value="ECO:0007669"/>
    <property type="project" value="TreeGrafter"/>
</dbReference>
<dbReference type="Gene3D" id="2.60.40.150">
    <property type="entry name" value="C2 domain"/>
    <property type="match status" value="1"/>
</dbReference>
<dbReference type="EMBL" id="NEDP02003922">
    <property type="protein sequence ID" value="OWF47362.1"/>
    <property type="molecule type" value="Genomic_DNA"/>
</dbReference>
<dbReference type="SMART" id="SM00149">
    <property type="entry name" value="PLCYc"/>
    <property type="match status" value="1"/>
</dbReference>
<evidence type="ECO:0000256" key="2">
    <source>
        <dbReference type="ARBA" id="ARBA00012368"/>
    </source>
</evidence>
<dbReference type="SUPFAM" id="SSF49562">
    <property type="entry name" value="C2 domain (Calcium/lipid-binding domain, CaLB)"/>
    <property type="match status" value="1"/>
</dbReference>
<keyword evidence="7" id="KW-0807">Transducer</keyword>
<dbReference type="GO" id="GO:0046488">
    <property type="term" value="P:phosphatidylinositol metabolic process"/>
    <property type="evidence" value="ECO:0007669"/>
    <property type="project" value="TreeGrafter"/>
</dbReference>
<feature type="domain" description="PI-PLC Y-box" evidence="12">
    <location>
        <begin position="530"/>
        <end position="646"/>
    </location>
</feature>
<dbReference type="Proteomes" id="UP000242188">
    <property type="component" value="Unassembled WGS sequence"/>
</dbReference>
<dbReference type="FunFam" id="3.20.20.190:FF:000039">
    <property type="entry name" value="Phosphoinositide phospholipase C"/>
    <property type="match status" value="1"/>
</dbReference>
<dbReference type="SMART" id="SM00239">
    <property type="entry name" value="C2"/>
    <property type="match status" value="1"/>
</dbReference>
<evidence type="ECO:0000259" key="10">
    <source>
        <dbReference type="PROSITE" id="PS50003"/>
    </source>
</evidence>
<dbReference type="Gene3D" id="3.20.20.190">
    <property type="entry name" value="Phosphatidylinositol (PI) phosphodiesterase"/>
    <property type="match status" value="1"/>
</dbReference>
<dbReference type="SUPFAM" id="SSF50729">
    <property type="entry name" value="PH domain-like"/>
    <property type="match status" value="1"/>
</dbReference>
<dbReference type="InterPro" id="IPR001192">
    <property type="entry name" value="PI-PLC_fam"/>
</dbReference>
<name>A0A210QF35_MIZYE</name>
<dbReference type="GO" id="GO:0007214">
    <property type="term" value="P:gamma-aminobutyric acid signaling pathway"/>
    <property type="evidence" value="ECO:0007669"/>
    <property type="project" value="TreeGrafter"/>
</dbReference>
<dbReference type="InterPro" id="IPR015359">
    <property type="entry name" value="PLC_EF-hand-like"/>
</dbReference>
<dbReference type="InterPro" id="IPR000909">
    <property type="entry name" value="PLipase_C_PInositol-sp_X_dom"/>
</dbReference>
<evidence type="ECO:0000259" key="11">
    <source>
        <dbReference type="PROSITE" id="PS50004"/>
    </source>
</evidence>
<evidence type="ECO:0000259" key="12">
    <source>
        <dbReference type="PROSITE" id="PS50008"/>
    </source>
</evidence>
<dbReference type="InterPro" id="IPR001849">
    <property type="entry name" value="PH_domain"/>
</dbReference>
<dbReference type="PROSITE" id="PS50007">
    <property type="entry name" value="PIPLC_X_DOMAIN"/>
    <property type="match status" value="1"/>
</dbReference>
<evidence type="ECO:0000256" key="9">
    <source>
        <dbReference type="SAM" id="MobiDB-lite"/>
    </source>
</evidence>
<feature type="compositionally biased region" description="Basic and acidic residues" evidence="9">
    <location>
        <begin position="511"/>
        <end position="521"/>
    </location>
</feature>
<comment type="subcellular location">
    <subcellularLocation>
        <location evidence="1">Cytoplasm</location>
    </subcellularLocation>
</comment>
<dbReference type="Pfam" id="PF00388">
    <property type="entry name" value="PI-PLC-X"/>
    <property type="match status" value="1"/>
</dbReference>
<dbReference type="GO" id="GO:0004435">
    <property type="term" value="F:phosphatidylinositol-4,5-bisphosphate phospholipase C activity"/>
    <property type="evidence" value="ECO:0007669"/>
    <property type="project" value="UniProtKB-EC"/>
</dbReference>
<dbReference type="SUPFAM" id="SSF51695">
    <property type="entry name" value="PLC-like phosphodiesterases"/>
    <property type="match status" value="1"/>
</dbReference>
<dbReference type="SUPFAM" id="SSF47473">
    <property type="entry name" value="EF-hand"/>
    <property type="match status" value="1"/>
</dbReference>
<proteinExistence type="predicted"/>
<dbReference type="InterPro" id="IPR035892">
    <property type="entry name" value="C2_domain_sf"/>
</dbReference>
<evidence type="ECO:0000256" key="5">
    <source>
        <dbReference type="ARBA" id="ARBA00022963"/>
    </source>
</evidence>
<dbReference type="InterPro" id="IPR011993">
    <property type="entry name" value="PH-like_dom_sf"/>
</dbReference>
<dbReference type="GO" id="GO:0032228">
    <property type="term" value="P:regulation of synaptic transmission, GABAergic"/>
    <property type="evidence" value="ECO:0007669"/>
    <property type="project" value="TreeGrafter"/>
</dbReference>
<dbReference type="SMART" id="SM00148">
    <property type="entry name" value="PLCXc"/>
    <property type="match status" value="1"/>
</dbReference>